<protein>
    <submittedName>
        <fullName evidence="3">Biotin carboxyl carrier protein</fullName>
    </submittedName>
</protein>
<proteinExistence type="predicted"/>
<feature type="domain" description="Lipoyl-binding" evidence="2">
    <location>
        <begin position="94"/>
        <end position="174"/>
    </location>
</feature>
<comment type="caution">
    <text evidence="3">The sequence shown here is derived from an EMBL/GenBank/DDBJ whole genome shotgun (WGS) entry which is preliminary data.</text>
</comment>
<evidence type="ECO:0000256" key="1">
    <source>
        <dbReference type="ARBA" id="ARBA00023267"/>
    </source>
</evidence>
<dbReference type="PANTHER" id="PTHR45266:SF3">
    <property type="entry name" value="OXALOACETATE DECARBOXYLASE ALPHA CHAIN"/>
    <property type="match status" value="1"/>
</dbReference>
<dbReference type="SUPFAM" id="SSF51230">
    <property type="entry name" value="Single hybrid motif"/>
    <property type="match status" value="1"/>
</dbReference>
<keyword evidence="1" id="KW-0092">Biotin</keyword>
<evidence type="ECO:0000259" key="2">
    <source>
        <dbReference type="PROSITE" id="PS50968"/>
    </source>
</evidence>
<organism evidence="3 4">
    <name type="scientific">Chitinophaga skermanii</name>
    <dbReference type="NCBI Taxonomy" id="331697"/>
    <lineage>
        <taxon>Bacteria</taxon>
        <taxon>Pseudomonadati</taxon>
        <taxon>Bacteroidota</taxon>
        <taxon>Chitinophagia</taxon>
        <taxon>Chitinophagales</taxon>
        <taxon>Chitinophagaceae</taxon>
        <taxon>Chitinophaga</taxon>
    </lineage>
</organism>
<dbReference type="RefSeq" id="WP_111598613.1">
    <property type="nucleotide sequence ID" value="NZ_QLLL01000005.1"/>
</dbReference>
<accession>A0A327QIC1</accession>
<sequence>MIKATVNGQTPVEVEFSKTPSSNGFQQKVNVNGQPVAWGTETLPSGSFSVLMGDQSFVAQVVKVDKEAKQVTVQIDNKLYEVGIEEPMDRLLTAMGIKDAMAKKVNDIKAPMPGLVLKVLVSAGQQIKKGDPVLILEAMKMENVFKATSDATVKEIKVTERTAVEKGEVLIVLE</sequence>
<dbReference type="AlphaFoldDB" id="A0A327QIC1"/>
<keyword evidence="4" id="KW-1185">Reference proteome</keyword>
<dbReference type="PROSITE" id="PS50968">
    <property type="entry name" value="BIOTINYL_LIPOYL"/>
    <property type="match status" value="1"/>
</dbReference>
<reference evidence="3 4" key="1">
    <citation type="submission" date="2018-06" db="EMBL/GenBank/DDBJ databases">
        <title>Genomic Encyclopedia of Archaeal and Bacterial Type Strains, Phase II (KMG-II): from individual species to whole genera.</title>
        <authorList>
            <person name="Goeker M."/>
        </authorList>
    </citation>
    <scope>NUCLEOTIDE SEQUENCE [LARGE SCALE GENOMIC DNA]</scope>
    <source>
        <strain evidence="3 4">DSM 23857</strain>
    </source>
</reference>
<dbReference type="InterPro" id="IPR000089">
    <property type="entry name" value="Biotin_lipoyl"/>
</dbReference>
<dbReference type="InterPro" id="IPR011053">
    <property type="entry name" value="Single_hybrid_motif"/>
</dbReference>
<dbReference type="FunFam" id="2.40.50.100:FF:000003">
    <property type="entry name" value="Acetyl-CoA carboxylase biotin carboxyl carrier protein"/>
    <property type="match status" value="1"/>
</dbReference>
<dbReference type="InterPro" id="IPR050709">
    <property type="entry name" value="Biotin_Carboxyl_Carrier/Decarb"/>
</dbReference>
<name>A0A327QIC1_9BACT</name>
<gene>
    <name evidence="3" type="ORF">LX64_03202</name>
</gene>
<dbReference type="Gene3D" id="2.40.50.100">
    <property type="match status" value="1"/>
</dbReference>
<dbReference type="Proteomes" id="UP000249547">
    <property type="component" value="Unassembled WGS sequence"/>
</dbReference>
<dbReference type="PANTHER" id="PTHR45266">
    <property type="entry name" value="OXALOACETATE DECARBOXYLASE ALPHA CHAIN"/>
    <property type="match status" value="1"/>
</dbReference>
<evidence type="ECO:0000313" key="3">
    <source>
        <dbReference type="EMBL" id="RAJ04319.1"/>
    </source>
</evidence>
<dbReference type="Pfam" id="PF00364">
    <property type="entry name" value="Biotin_lipoyl"/>
    <property type="match status" value="1"/>
</dbReference>
<dbReference type="OrthoDB" id="9812676at2"/>
<dbReference type="EMBL" id="QLLL01000005">
    <property type="protein sequence ID" value="RAJ04319.1"/>
    <property type="molecule type" value="Genomic_DNA"/>
</dbReference>
<dbReference type="CDD" id="cd06850">
    <property type="entry name" value="biotinyl_domain"/>
    <property type="match status" value="1"/>
</dbReference>
<evidence type="ECO:0000313" key="4">
    <source>
        <dbReference type="Proteomes" id="UP000249547"/>
    </source>
</evidence>